<comment type="caution">
    <text evidence="3">The sequence shown here is derived from an EMBL/GenBank/DDBJ whole genome shotgun (WGS) entry which is preliminary data.</text>
</comment>
<dbReference type="PANTHER" id="PTHR39569:SF1">
    <property type="entry name" value="INORGANIC TRIPHOSPHATASE"/>
    <property type="match status" value="1"/>
</dbReference>
<feature type="domain" description="CYTH" evidence="1">
    <location>
        <begin position="2"/>
        <end position="205"/>
    </location>
</feature>
<reference evidence="4" key="1">
    <citation type="journal article" date="2019" name="Int. J. Syst. Evol. Microbiol.">
        <title>The Global Catalogue of Microorganisms (GCM) 10K type strain sequencing project: providing services to taxonomists for standard genome sequencing and annotation.</title>
        <authorList>
            <consortium name="The Broad Institute Genomics Platform"/>
            <consortium name="The Broad Institute Genome Sequencing Center for Infectious Disease"/>
            <person name="Wu L."/>
            <person name="Ma J."/>
        </authorList>
    </citation>
    <scope>NUCLEOTIDE SEQUENCE [LARGE SCALE GENOMIC DNA]</scope>
    <source>
        <strain evidence="4">CCUG 54518</strain>
    </source>
</reference>
<evidence type="ECO:0000259" key="1">
    <source>
        <dbReference type="PROSITE" id="PS51707"/>
    </source>
</evidence>
<dbReference type="PROSITE" id="PS51707">
    <property type="entry name" value="CYTH"/>
    <property type="match status" value="1"/>
</dbReference>
<dbReference type="SUPFAM" id="SSF55154">
    <property type="entry name" value="CYTH-like phosphatases"/>
    <property type="match status" value="1"/>
</dbReference>
<gene>
    <name evidence="3" type="ORF">ACFQNJ_13185</name>
</gene>
<dbReference type="SMART" id="SM00880">
    <property type="entry name" value="CHAD"/>
    <property type="match status" value="1"/>
</dbReference>
<keyword evidence="4" id="KW-1185">Reference proteome</keyword>
<dbReference type="RefSeq" id="WP_382258183.1">
    <property type="nucleotide sequence ID" value="NZ_JBHTBX010000008.1"/>
</dbReference>
<dbReference type="InterPro" id="IPR023577">
    <property type="entry name" value="CYTH_domain"/>
</dbReference>
<dbReference type="Gene3D" id="1.40.20.10">
    <property type="entry name" value="CHAD domain"/>
    <property type="match status" value="1"/>
</dbReference>
<dbReference type="Pfam" id="PF05235">
    <property type="entry name" value="CHAD"/>
    <property type="match status" value="1"/>
</dbReference>
<dbReference type="PANTHER" id="PTHR39569">
    <property type="entry name" value="INORGANIC TRIPHOSPHATASE"/>
    <property type="match status" value="1"/>
</dbReference>
<dbReference type="InterPro" id="IPR007899">
    <property type="entry name" value="CHAD_dom"/>
</dbReference>
<evidence type="ECO:0000313" key="3">
    <source>
        <dbReference type="EMBL" id="MFC7435461.1"/>
    </source>
</evidence>
<dbReference type="EMBL" id="JBHTBX010000008">
    <property type="protein sequence ID" value="MFC7435461.1"/>
    <property type="molecule type" value="Genomic_DNA"/>
</dbReference>
<feature type="domain" description="CHAD" evidence="2">
    <location>
        <begin position="227"/>
        <end position="506"/>
    </location>
</feature>
<evidence type="ECO:0000259" key="2">
    <source>
        <dbReference type="PROSITE" id="PS51708"/>
    </source>
</evidence>
<organism evidence="3 4">
    <name type="scientific">Hydrogenophaga bisanensis</name>
    <dbReference type="NCBI Taxonomy" id="439611"/>
    <lineage>
        <taxon>Bacteria</taxon>
        <taxon>Pseudomonadati</taxon>
        <taxon>Pseudomonadota</taxon>
        <taxon>Betaproteobacteria</taxon>
        <taxon>Burkholderiales</taxon>
        <taxon>Comamonadaceae</taxon>
        <taxon>Hydrogenophaga</taxon>
    </lineage>
</organism>
<proteinExistence type="predicted"/>
<dbReference type="Proteomes" id="UP001596495">
    <property type="component" value="Unassembled WGS sequence"/>
</dbReference>
<evidence type="ECO:0000313" key="4">
    <source>
        <dbReference type="Proteomes" id="UP001596495"/>
    </source>
</evidence>
<dbReference type="Pfam" id="PF01928">
    <property type="entry name" value="CYTH"/>
    <property type="match status" value="1"/>
</dbReference>
<dbReference type="SMART" id="SM01118">
    <property type="entry name" value="CYTH"/>
    <property type="match status" value="1"/>
</dbReference>
<dbReference type="PROSITE" id="PS51708">
    <property type="entry name" value="CHAD"/>
    <property type="match status" value="1"/>
</dbReference>
<sequence>MPQETELKLLIRPEDLPRLLSHPALQAASATRERLYNTYLDTPDLQLKARRMAVRERRIGRRTWLTVKTAGSSTGGMSVRGEWEAPTRPGEPDFRALLGDHPLADVLSRLAGRLVPVFQTDFVRRSWTLDHEGAVIEMALDDGQISAGTGQGGRSERLQEIELELKAGPVTALFSLAMDLALPVQGEPNPGIWLMPSDLSKAQRGLALFEGGPLQAARAGAPVITPDMAPRAAFVTTAWSCLSPLQTNLGRLVLDAQAWTQPEIVHQSRVALRRLRTSLRLFRPWLPERFARHWDRQCQQLAALLGEVREWDVLETDWLPRLLRDGRDLAICQPWVHGQREAAWARARAALSNPTQAQMLLALARGLHGLPVDAPNGRPTRLDRWARQVMAKAHQDLRREASQALRSGPEARHELRLSLKKERYTLESLACLLPPDEVRQATRALARAQDVLGWLNDLATARERLAPAPVEVRDRLLGRIDAQERQEMRRLPGIERSLRDLAMFDH</sequence>
<dbReference type="InterPro" id="IPR033469">
    <property type="entry name" value="CYTH-like_dom_sf"/>
</dbReference>
<dbReference type="InterPro" id="IPR039013">
    <property type="entry name" value="YgiF"/>
</dbReference>
<name>A0ABW2RBL8_9BURK</name>
<dbReference type="Gene3D" id="2.40.320.10">
    <property type="entry name" value="Hypothetical Protein Pfu-838710-001"/>
    <property type="match status" value="1"/>
</dbReference>
<dbReference type="CDD" id="cd07756">
    <property type="entry name" value="CYTH-like_Pase_CHAD"/>
    <property type="match status" value="1"/>
</dbReference>
<dbReference type="InterPro" id="IPR038186">
    <property type="entry name" value="CHAD_dom_sf"/>
</dbReference>
<accession>A0ABW2RBL8</accession>
<protein>
    <submittedName>
        <fullName evidence="3">CHAD domain-containing protein</fullName>
    </submittedName>
</protein>